<evidence type="ECO:0000256" key="2">
    <source>
        <dbReference type="ARBA" id="ARBA00022670"/>
    </source>
</evidence>
<dbReference type="EMBL" id="JALLAZ020000279">
    <property type="protein sequence ID" value="KAL3798885.1"/>
    <property type="molecule type" value="Genomic_DNA"/>
</dbReference>
<dbReference type="Gene3D" id="3.10.170.10">
    <property type="match status" value="1"/>
</dbReference>
<dbReference type="Gene3D" id="2.60.120.380">
    <property type="match status" value="1"/>
</dbReference>
<dbReference type="Gene3D" id="3.10.450.490">
    <property type="match status" value="1"/>
</dbReference>
<dbReference type="InterPro" id="IPR027268">
    <property type="entry name" value="Peptidase_M4/M1_CTD_sf"/>
</dbReference>
<evidence type="ECO:0000256" key="3">
    <source>
        <dbReference type="ARBA" id="ARBA00022723"/>
    </source>
</evidence>
<feature type="chain" id="PRO_5044888022" description="Neutral metalloproteinase" evidence="8">
    <location>
        <begin position="22"/>
        <end position="684"/>
    </location>
</feature>
<keyword evidence="7" id="KW-0482">Metalloprotease</keyword>
<reference evidence="12 13" key="1">
    <citation type="submission" date="2024-10" db="EMBL/GenBank/DDBJ databases">
        <title>Updated reference genomes for cyclostephanoid diatoms.</title>
        <authorList>
            <person name="Roberts W.R."/>
            <person name="Alverson A.J."/>
        </authorList>
    </citation>
    <scope>NUCLEOTIDE SEQUENCE [LARGE SCALE GENOMIC DNA]</scope>
    <source>
        <strain evidence="12 13">AJA276-08</strain>
    </source>
</reference>
<keyword evidence="13" id="KW-1185">Reference proteome</keyword>
<evidence type="ECO:0000256" key="8">
    <source>
        <dbReference type="SAM" id="SignalP"/>
    </source>
</evidence>
<keyword evidence="3" id="KW-0479">Metal-binding</keyword>
<dbReference type="PANTHER" id="PTHR33794">
    <property type="entry name" value="BACILLOLYSIN"/>
    <property type="match status" value="1"/>
</dbReference>
<dbReference type="InterPro" id="IPR001570">
    <property type="entry name" value="Peptidase_M4_C_domain"/>
</dbReference>
<evidence type="ECO:0000313" key="13">
    <source>
        <dbReference type="Proteomes" id="UP001530315"/>
    </source>
</evidence>
<name>A0ABD3QMF7_9STRA</name>
<evidence type="ECO:0008006" key="14">
    <source>
        <dbReference type="Google" id="ProtNLM"/>
    </source>
</evidence>
<organism evidence="12 13">
    <name type="scientific">Stephanodiscus triporus</name>
    <dbReference type="NCBI Taxonomy" id="2934178"/>
    <lineage>
        <taxon>Eukaryota</taxon>
        <taxon>Sar</taxon>
        <taxon>Stramenopiles</taxon>
        <taxon>Ochrophyta</taxon>
        <taxon>Bacillariophyta</taxon>
        <taxon>Coscinodiscophyceae</taxon>
        <taxon>Thalassiosirophycidae</taxon>
        <taxon>Stephanodiscales</taxon>
        <taxon>Stephanodiscaceae</taxon>
        <taxon>Stephanodiscus</taxon>
    </lineage>
</organism>
<feature type="domain" description="FTP" evidence="11">
    <location>
        <begin position="109"/>
        <end position="144"/>
    </location>
</feature>
<evidence type="ECO:0000256" key="6">
    <source>
        <dbReference type="ARBA" id="ARBA00022833"/>
    </source>
</evidence>
<dbReference type="CDD" id="cd09597">
    <property type="entry name" value="M4_TLP"/>
    <property type="match status" value="1"/>
</dbReference>
<dbReference type="InterPro" id="IPR013856">
    <property type="entry name" value="Peptidase_M4_domain"/>
</dbReference>
<keyword evidence="4 8" id="KW-0732">Signal</keyword>
<dbReference type="AlphaFoldDB" id="A0ABD3QMF7"/>
<accession>A0ABD3QMF7</accession>
<proteinExistence type="inferred from homology"/>
<dbReference type="Gene3D" id="1.10.390.10">
    <property type="entry name" value="Neutral Protease Domain 2"/>
    <property type="match status" value="1"/>
</dbReference>
<comment type="similarity">
    <text evidence="1">Belongs to the peptidase M4 family.</text>
</comment>
<protein>
    <recommendedName>
        <fullName evidence="14">Neutral metalloproteinase</fullName>
    </recommendedName>
</protein>
<dbReference type="InterPro" id="IPR050728">
    <property type="entry name" value="Zinc_Metalloprotease_M4"/>
</dbReference>
<evidence type="ECO:0000259" key="10">
    <source>
        <dbReference type="Pfam" id="PF02868"/>
    </source>
</evidence>
<evidence type="ECO:0000259" key="9">
    <source>
        <dbReference type="Pfam" id="PF01447"/>
    </source>
</evidence>
<feature type="domain" description="Peptidase M4 C-terminal" evidence="10">
    <location>
        <begin position="357"/>
        <end position="540"/>
    </location>
</feature>
<evidence type="ECO:0000256" key="4">
    <source>
        <dbReference type="ARBA" id="ARBA00022729"/>
    </source>
</evidence>
<evidence type="ECO:0000259" key="11">
    <source>
        <dbReference type="Pfam" id="PF07504"/>
    </source>
</evidence>
<evidence type="ECO:0000313" key="12">
    <source>
        <dbReference type="EMBL" id="KAL3798885.1"/>
    </source>
</evidence>
<feature type="domain" description="Peptidase M4" evidence="9">
    <location>
        <begin position="246"/>
        <end position="354"/>
    </location>
</feature>
<dbReference type="GO" id="GO:0046872">
    <property type="term" value="F:metal ion binding"/>
    <property type="evidence" value="ECO:0007669"/>
    <property type="project" value="UniProtKB-KW"/>
</dbReference>
<comment type="caution">
    <text evidence="12">The sequence shown here is derived from an EMBL/GenBank/DDBJ whole genome shotgun (WGS) entry which is preliminary data.</text>
</comment>
<evidence type="ECO:0000256" key="5">
    <source>
        <dbReference type="ARBA" id="ARBA00022801"/>
    </source>
</evidence>
<evidence type="ECO:0000256" key="7">
    <source>
        <dbReference type="ARBA" id="ARBA00023049"/>
    </source>
</evidence>
<keyword evidence="6" id="KW-0862">Zinc</keyword>
<dbReference type="Pfam" id="PF07504">
    <property type="entry name" value="FTP"/>
    <property type="match status" value="1"/>
</dbReference>
<dbReference type="SUPFAM" id="SSF55486">
    <property type="entry name" value="Metalloproteases ('zincins'), catalytic domain"/>
    <property type="match status" value="1"/>
</dbReference>
<dbReference type="Pfam" id="PF01447">
    <property type="entry name" value="Peptidase_M4"/>
    <property type="match status" value="1"/>
</dbReference>
<dbReference type="PRINTS" id="PR00730">
    <property type="entry name" value="THERMOLYSIN"/>
</dbReference>
<dbReference type="InterPro" id="IPR023612">
    <property type="entry name" value="Peptidase_M4"/>
</dbReference>
<evidence type="ECO:0000256" key="1">
    <source>
        <dbReference type="ARBA" id="ARBA00009388"/>
    </source>
</evidence>
<sequence>MKLSTAAITSLLFVSPGSVVAHPDKEDSSPTIRSHLRKTQINSSSTSHQRFLMGPAANRGKGSIQARGKFGKIDVSNVVAAQAGSRRILEALGVSSPNNKYVPKNSNANHVRFVQKIHGMVVEGASMMVHSDPDGNVFAVNGELVDDSTVPSAEPTIDFATAIAVALAESRVPSEFHGQCGEPSLTIVRGLDDGEAHLAWTCIVRYDVLDEEGYYRPFRDQIFAHADGEAGLIQIHSLIYGALAMNTKTCFQITTLCSTVSTSNTAISTSDRAINDAHNYAIDTYNYYKTKFGRDSINGAGMTLVSRVHYDVNYNNAFWDGSQMTYGDGDGVTFSPLSQDLDVVAHELTHGITEWESGLIYSGESGALNEAMSDIFAALVEKWKGQSDDPTNNHINDSVWKVGENIYTPSTAGDAMRYMFDPQKQASGYDYYPDRYKGTADNGGVHWNSGIANLAAYLMVAGGGHPRGLTPINVNPLGGGTPYSQTAYDAIAKAFYFANTECLTPSSTFETIRFCTVEVHKPDLPGDSANIANAWAAVGVVKPSVEMYTVPITNMALTGGQIRHYYMDVTTGQTVSCSTNGPNGDADLFMRFGDQAIPDSAFVGNACSSVSGTSMESCSTAAASAPTRVYAAVHAWSTFSGLTFQCTNLERLAVRGYIAVDKAIMDYCGWPALLAGLFVGFHYL</sequence>
<dbReference type="PANTHER" id="PTHR33794:SF1">
    <property type="entry name" value="BACILLOLYSIN"/>
    <property type="match status" value="1"/>
</dbReference>
<feature type="signal peptide" evidence="8">
    <location>
        <begin position="1"/>
        <end position="21"/>
    </location>
</feature>
<dbReference type="Pfam" id="PF02868">
    <property type="entry name" value="Peptidase_M4_C"/>
    <property type="match status" value="1"/>
</dbReference>
<dbReference type="InterPro" id="IPR011096">
    <property type="entry name" value="FTP_domain"/>
</dbReference>
<dbReference type="Proteomes" id="UP001530315">
    <property type="component" value="Unassembled WGS sequence"/>
</dbReference>
<dbReference type="GO" id="GO:0006508">
    <property type="term" value="P:proteolysis"/>
    <property type="evidence" value="ECO:0007669"/>
    <property type="project" value="UniProtKB-KW"/>
</dbReference>
<gene>
    <name evidence="12" type="ORF">ACHAW5_004125</name>
</gene>
<keyword evidence="5" id="KW-0378">Hydrolase</keyword>
<dbReference type="GO" id="GO:0008237">
    <property type="term" value="F:metallopeptidase activity"/>
    <property type="evidence" value="ECO:0007669"/>
    <property type="project" value="UniProtKB-KW"/>
</dbReference>
<keyword evidence="2" id="KW-0645">Protease</keyword>